<evidence type="ECO:0000313" key="2">
    <source>
        <dbReference type="EMBL" id="KAF6148219.1"/>
    </source>
</evidence>
<proteinExistence type="predicted"/>
<comment type="caution">
    <text evidence="2">The sequence shown here is derived from an EMBL/GenBank/DDBJ whole genome shotgun (WGS) entry which is preliminary data.</text>
</comment>
<sequence length="348" mass="39373">MLYNNEDDVIILDEDVGENVGVNDVCSGGGYSQAGVNNWAEIDHDNLNADEGYYSTHISLDGDEGSTQEDIYKVDVELSNLAQDTKNIFANEENDVNIENPHQLIEDLVPEMEWPTLHAAMSYIRRWSILNKIRDRLLHRAFEKLNLMMMKLIYDRRYKADEWNQTGLVPRVKEHIAKIEIFYGQYHPEGAGDGCHVTIGANGKRYCSPYHRVSSYVETYKKAIYPILDPSEWGKGGEQCSTDGADTWNHYRYITSDEEEENEWQCGWGDDDLSNNNSNNSDDKSEEEKEDDESKEEKEADESEKEEDENNDSESEEETETEEDDSDDKGDDRGVAGGDGGVAGGGSS</sequence>
<name>A0A7J7M027_9MAGN</name>
<organism evidence="2 3">
    <name type="scientific">Kingdonia uniflora</name>
    <dbReference type="NCBI Taxonomy" id="39325"/>
    <lineage>
        <taxon>Eukaryota</taxon>
        <taxon>Viridiplantae</taxon>
        <taxon>Streptophyta</taxon>
        <taxon>Embryophyta</taxon>
        <taxon>Tracheophyta</taxon>
        <taxon>Spermatophyta</taxon>
        <taxon>Magnoliopsida</taxon>
        <taxon>Ranunculales</taxon>
        <taxon>Circaeasteraceae</taxon>
        <taxon>Kingdonia</taxon>
    </lineage>
</organism>
<feature type="compositionally biased region" description="Acidic residues" evidence="1">
    <location>
        <begin position="260"/>
        <end position="273"/>
    </location>
</feature>
<accession>A0A7J7M027</accession>
<protein>
    <submittedName>
        <fullName evidence="2">Uncharacterized protein</fullName>
    </submittedName>
</protein>
<gene>
    <name evidence="2" type="ORF">GIB67_011994</name>
</gene>
<dbReference type="EMBL" id="JACGCM010001854">
    <property type="protein sequence ID" value="KAF6148219.1"/>
    <property type="molecule type" value="Genomic_DNA"/>
</dbReference>
<evidence type="ECO:0000256" key="1">
    <source>
        <dbReference type="SAM" id="MobiDB-lite"/>
    </source>
</evidence>
<dbReference type="AlphaFoldDB" id="A0A7J7M027"/>
<reference evidence="2 3" key="1">
    <citation type="journal article" date="2020" name="IScience">
        <title>Genome Sequencing of the Endangered Kingdonia uniflora (Circaeasteraceae, Ranunculales) Reveals Potential Mechanisms of Evolutionary Specialization.</title>
        <authorList>
            <person name="Sun Y."/>
            <person name="Deng T."/>
            <person name="Zhang A."/>
            <person name="Moore M.J."/>
            <person name="Landis J.B."/>
            <person name="Lin N."/>
            <person name="Zhang H."/>
            <person name="Zhang X."/>
            <person name="Huang J."/>
            <person name="Zhang X."/>
            <person name="Sun H."/>
            <person name="Wang H."/>
        </authorList>
    </citation>
    <scope>NUCLEOTIDE SEQUENCE [LARGE SCALE GENOMIC DNA]</scope>
    <source>
        <strain evidence="2">TB1705</strain>
        <tissue evidence="2">Leaf</tissue>
    </source>
</reference>
<keyword evidence="3" id="KW-1185">Reference proteome</keyword>
<feature type="region of interest" description="Disordered" evidence="1">
    <location>
        <begin position="260"/>
        <end position="348"/>
    </location>
</feature>
<evidence type="ECO:0000313" key="3">
    <source>
        <dbReference type="Proteomes" id="UP000541444"/>
    </source>
</evidence>
<feature type="compositionally biased region" description="Gly residues" evidence="1">
    <location>
        <begin position="335"/>
        <end position="348"/>
    </location>
</feature>
<dbReference type="Proteomes" id="UP000541444">
    <property type="component" value="Unassembled WGS sequence"/>
</dbReference>
<feature type="compositionally biased region" description="Acidic residues" evidence="1">
    <location>
        <begin position="288"/>
        <end position="329"/>
    </location>
</feature>